<feature type="domain" description="Acyltransferase 3" evidence="8">
    <location>
        <begin position="15"/>
        <end position="324"/>
    </location>
</feature>
<feature type="transmembrane region" description="Helical" evidence="7">
    <location>
        <begin position="12"/>
        <end position="38"/>
    </location>
</feature>
<sequence>MDKKLLIVLPHINFLLSILIVFHHSFTSPITCIGSFYPSIYGFTITIERYMYNLSECAVPVFFFLSAYLFYRTYDGSWGHYMYKMKRRFWSLLVPYIIFSTMGYLKVLVINSSKINGGVGGWLESLWLSNTMPLWFIRELIVMSLLAPIIYRVKKNSFAAILLSLILIVLSIMNFISYRSFLYWLPIYLMGAFLDANIIHRTFTWLSDAHNRLIAMVFFLGYLVWVWFLPNGLEKGDSLYSFEFIVFRLFTPIVFSVVIYVIYELHIKDRKWMHYSFFVYCMHAPVIALLGLLYDRVFIEFLDVELVKYIFIVIFANTFCVLVAMFLERYIPWGWIILNGKR</sequence>
<name>A0A6I0SK48_BACT4</name>
<feature type="transmembrane region" description="Helical" evidence="7">
    <location>
        <begin position="182"/>
        <end position="199"/>
    </location>
</feature>
<dbReference type="GO" id="GO:0009246">
    <property type="term" value="P:enterobacterial common antigen biosynthetic process"/>
    <property type="evidence" value="ECO:0007669"/>
    <property type="project" value="TreeGrafter"/>
</dbReference>
<dbReference type="InterPro" id="IPR002656">
    <property type="entry name" value="Acyl_transf_3_dom"/>
</dbReference>
<reference evidence="10" key="2">
    <citation type="submission" date="2021-07" db="EMBL/GenBank/DDBJ databases">
        <title>Comparative genomics of Bacteroides fragilis group isolates reveals species-dependent resistance mechanisms and validates clinical tools for resistance prediction.</title>
        <authorList>
            <person name="Wallace M.J."/>
            <person name="Jean S."/>
            <person name="Wallace M.A."/>
            <person name="Carey-Ann B.D."/>
            <person name="Dantas G."/>
        </authorList>
    </citation>
    <scope>NUCLEOTIDE SEQUENCE</scope>
    <source>
        <strain evidence="10">BJH_160</strain>
    </source>
</reference>
<feature type="transmembrane region" description="Helical" evidence="7">
    <location>
        <begin position="306"/>
        <end position="327"/>
    </location>
</feature>
<keyword evidence="9" id="KW-0808">Transferase</keyword>
<proteinExistence type="inferred from homology"/>
<evidence type="ECO:0000256" key="1">
    <source>
        <dbReference type="ARBA" id="ARBA00004651"/>
    </source>
</evidence>
<feature type="transmembrane region" description="Helical" evidence="7">
    <location>
        <begin position="275"/>
        <end position="294"/>
    </location>
</feature>
<evidence type="ECO:0000313" key="11">
    <source>
        <dbReference type="Proteomes" id="UP000488521"/>
    </source>
</evidence>
<feature type="transmembrane region" description="Helical" evidence="7">
    <location>
        <begin position="50"/>
        <end position="71"/>
    </location>
</feature>
<dbReference type="GO" id="GO:0005886">
    <property type="term" value="C:plasma membrane"/>
    <property type="evidence" value="ECO:0007669"/>
    <property type="project" value="UniProtKB-SubCell"/>
</dbReference>
<feature type="transmembrane region" description="Helical" evidence="7">
    <location>
        <begin position="132"/>
        <end position="151"/>
    </location>
</feature>
<dbReference type="Proteomes" id="UP001200544">
    <property type="component" value="Unassembled WGS sequence"/>
</dbReference>
<keyword evidence="3" id="KW-1003">Cell membrane</keyword>
<dbReference type="PANTHER" id="PTHR40074">
    <property type="entry name" value="O-ACETYLTRANSFERASE WECH"/>
    <property type="match status" value="1"/>
</dbReference>
<evidence type="ECO:0000256" key="6">
    <source>
        <dbReference type="ARBA" id="ARBA00023136"/>
    </source>
</evidence>
<dbReference type="PANTHER" id="PTHR40074:SF2">
    <property type="entry name" value="O-ACETYLTRANSFERASE WECH"/>
    <property type="match status" value="1"/>
</dbReference>
<keyword evidence="4 7" id="KW-0812">Transmembrane</keyword>
<evidence type="ECO:0000256" key="3">
    <source>
        <dbReference type="ARBA" id="ARBA00022475"/>
    </source>
</evidence>
<feature type="transmembrane region" description="Helical" evidence="7">
    <location>
        <begin position="211"/>
        <end position="228"/>
    </location>
</feature>
<gene>
    <name evidence="9" type="ORF">GAN59_03000</name>
    <name evidence="10" type="ORF">K0H07_28560</name>
</gene>
<reference evidence="9 11" key="1">
    <citation type="journal article" date="2019" name="Nat. Med.">
        <title>A library of human gut bacterial isolates paired with longitudinal multiomics data enables mechanistic microbiome research.</title>
        <authorList>
            <person name="Poyet M."/>
            <person name="Groussin M."/>
            <person name="Gibbons S.M."/>
            <person name="Avila-Pacheco J."/>
            <person name="Jiang X."/>
            <person name="Kearney S.M."/>
            <person name="Perrotta A.R."/>
            <person name="Berdy B."/>
            <person name="Zhao S."/>
            <person name="Lieberman T.D."/>
            <person name="Swanson P.K."/>
            <person name="Smith M."/>
            <person name="Roesemann S."/>
            <person name="Alexander J.E."/>
            <person name="Rich S.A."/>
            <person name="Livny J."/>
            <person name="Vlamakis H."/>
            <person name="Clish C."/>
            <person name="Bullock K."/>
            <person name="Deik A."/>
            <person name="Scott J."/>
            <person name="Pierce K.A."/>
            <person name="Xavier R.J."/>
            <person name="Alm E.J."/>
        </authorList>
    </citation>
    <scope>NUCLEOTIDE SEQUENCE [LARGE SCALE GENOMIC DNA]</scope>
    <source>
        <strain evidence="9 11">BIOML-A156</strain>
    </source>
</reference>
<dbReference type="EMBL" id="JAHYQA010000042">
    <property type="protein sequence ID" value="MCE9241076.1"/>
    <property type="molecule type" value="Genomic_DNA"/>
</dbReference>
<feature type="transmembrane region" description="Helical" evidence="7">
    <location>
        <begin position="158"/>
        <end position="176"/>
    </location>
</feature>
<dbReference type="EMBL" id="WCRS01000002">
    <property type="protein sequence ID" value="KAB4477906.1"/>
    <property type="molecule type" value="Genomic_DNA"/>
</dbReference>
<evidence type="ECO:0000313" key="10">
    <source>
        <dbReference type="EMBL" id="MCE9241076.1"/>
    </source>
</evidence>
<keyword evidence="6 7" id="KW-0472">Membrane</keyword>
<evidence type="ECO:0000259" key="8">
    <source>
        <dbReference type="Pfam" id="PF01757"/>
    </source>
</evidence>
<accession>A0A6I0SK48</accession>
<comment type="caution">
    <text evidence="9">The sequence shown here is derived from an EMBL/GenBank/DDBJ whole genome shotgun (WGS) entry which is preliminary data.</text>
</comment>
<dbReference type="Pfam" id="PF01757">
    <property type="entry name" value="Acyl_transf_3"/>
    <property type="match status" value="1"/>
</dbReference>
<comment type="subcellular location">
    <subcellularLocation>
        <location evidence="1">Cell membrane</location>
        <topology evidence="1">Multi-pass membrane protein</topology>
    </subcellularLocation>
</comment>
<evidence type="ECO:0000256" key="4">
    <source>
        <dbReference type="ARBA" id="ARBA00022692"/>
    </source>
</evidence>
<feature type="transmembrane region" description="Helical" evidence="7">
    <location>
        <begin position="92"/>
        <end position="112"/>
    </location>
</feature>
<evidence type="ECO:0000256" key="7">
    <source>
        <dbReference type="SAM" id="Phobius"/>
    </source>
</evidence>
<dbReference type="AlphaFoldDB" id="A0A6I0SK48"/>
<dbReference type="GO" id="GO:0016413">
    <property type="term" value="F:O-acetyltransferase activity"/>
    <property type="evidence" value="ECO:0007669"/>
    <property type="project" value="TreeGrafter"/>
</dbReference>
<keyword evidence="9" id="KW-0012">Acyltransferase</keyword>
<protein>
    <submittedName>
        <fullName evidence="9">Acyltransferase</fullName>
    </submittedName>
</protein>
<organism evidence="9 11">
    <name type="scientific">Bacteroides thetaiotaomicron</name>
    <dbReference type="NCBI Taxonomy" id="818"/>
    <lineage>
        <taxon>Bacteria</taxon>
        <taxon>Pseudomonadati</taxon>
        <taxon>Bacteroidota</taxon>
        <taxon>Bacteroidia</taxon>
        <taxon>Bacteroidales</taxon>
        <taxon>Bacteroidaceae</taxon>
        <taxon>Bacteroides</taxon>
    </lineage>
</organism>
<keyword evidence="5 7" id="KW-1133">Transmembrane helix</keyword>
<dbReference type="RefSeq" id="WP_196070635.1">
    <property type="nucleotide sequence ID" value="NZ_BAABZI010000001.1"/>
</dbReference>
<evidence type="ECO:0000313" key="9">
    <source>
        <dbReference type="EMBL" id="KAB4477906.1"/>
    </source>
</evidence>
<dbReference type="Proteomes" id="UP000488521">
    <property type="component" value="Unassembled WGS sequence"/>
</dbReference>
<feature type="transmembrane region" description="Helical" evidence="7">
    <location>
        <begin position="240"/>
        <end position="263"/>
    </location>
</feature>
<comment type="similarity">
    <text evidence="2">Belongs to the acyltransferase 3 family.</text>
</comment>
<evidence type="ECO:0000256" key="5">
    <source>
        <dbReference type="ARBA" id="ARBA00022989"/>
    </source>
</evidence>
<evidence type="ECO:0000256" key="2">
    <source>
        <dbReference type="ARBA" id="ARBA00007400"/>
    </source>
</evidence>